<accession>A0A1M5QQC7</accession>
<dbReference type="Pfam" id="PF00482">
    <property type="entry name" value="T2SSF"/>
    <property type="match status" value="1"/>
</dbReference>
<dbReference type="STRING" id="1070870.SAMN05444351_4140"/>
<dbReference type="Gene3D" id="1.20.81.30">
    <property type="entry name" value="Type II secretion system (T2SS), domain F"/>
    <property type="match status" value="1"/>
</dbReference>
<keyword evidence="9" id="KW-1185">Reference proteome</keyword>
<organism evidence="8 9">
    <name type="scientific">Geodermatophilus nigrescens</name>
    <dbReference type="NCBI Taxonomy" id="1070870"/>
    <lineage>
        <taxon>Bacteria</taxon>
        <taxon>Bacillati</taxon>
        <taxon>Actinomycetota</taxon>
        <taxon>Actinomycetes</taxon>
        <taxon>Geodermatophilales</taxon>
        <taxon>Geodermatophilaceae</taxon>
        <taxon>Geodermatophilus</taxon>
    </lineage>
</organism>
<evidence type="ECO:0000259" key="7">
    <source>
        <dbReference type="Pfam" id="PF00482"/>
    </source>
</evidence>
<dbReference type="Proteomes" id="UP000184471">
    <property type="component" value="Unassembled WGS sequence"/>
</dbReference>
<gene>
    <name evidence="8" type="ORF">SAMN05444351_4140</name>
</gene>
<feature type="domain" description="Type II secretion system protein GspF" evidence="7">
    <location>
        <begin position="146"/>
        <end position="270"/>
    </location>
</feature>
<name>A0A1M5QQC7_9ACTN</name>
<dbReference type="RefSeq" id="WP_073422281.1">
    <property type="nucleotide sequence ID" value="NZ_FQVX01000005.1"/>
</dbReference>
<feature type="transmembrane region" description="Helical" evidence="6">
    <location>
        <begin position="256"/>
        <end position="278"/>
    </location>
</feature>
<dbReference type="InterPro" id="IPR042094">
    <property type="entry name" value="T2SS_GspF_sf"/>
</dbReference>
<evidence type="ECO:0000256" key="6">
    <source>
        <dbReference type="SAM" id="Phobius"/>
    </source>
</evidence>
<keyword evidence="2" id="KW-1003">Cell membrane</keyword>
<proteinExistence type="predicted"/>
<comment type="subcellular location">
    <subcellularLocation>
        <location evidence="1">Cell membrane</location>
        <topology evidence="1">Multi-pass membrane protein</topology>
    </subcellularLocation>
</comment>
<dbReference type="InterPro" id="IPR018076">
    <property type="entry name" value="T2SS_GspF_dom"/>
</dbReference>
<dbReference type="EMBL" id="FQVX01000005">
    <property type="protein sequence ID" value="SHH16156.1"/>
    <property type="molecule type" value="Genomic_DNA"/>
</dbReference>
<sequence length="313" mass="33109">MTPMLWVAVGAVALGLATGVLVLAVPRPPRVGLERLAPGARPQQTTRLGGAADDTAALADRVLRRLGRAEQLELALERAGISRPPAEVALVVTGATAGAALAGGVLGGVVLGVLLAVLPPVAAVVWVNGRRDRRQAAFADQLDDALHLMASSLRAGHSVLRALDAVSRDAPEPTSIEFSRVVNETRVGRDVNRALEEVAERTASRDFAWVVQAIAIHREVGGNLAEVLDRVSTTIRERNALRRHARSLSAEGRMSGLVLMLMPVGVFCFLSLISPTYFDQITGTSAGVVMLVVAAVLMLLGGLWLRAVVKVRF</sequence>
<evidence type="ECO:0000313" key="9">
    <source>
        <dbReference type="Proteomes" id="UP000184471"/>
    </source>
</evidence>
<evidence type="ECO:0000256" key="4">
    <source>
        <dbReference type="ARBA" id="ARBA00022989"/>
    </source>
</evidence>
<reference evidence="8 9" key="1">
    <citation type="submission" date="2016-11" db="EMBL/GenBank/DDBJ databases">
        <authorList>
            <person name="Jaros S."/>
            <person name="Januszkiewicz K."/>
            <person name="Wedrychowicz H."/>
        </authorList>
    </citation>
    <scope>NUCLEOTIDE SEQUENCE [LARGE SCALE GENOMIC DNA]</scope>
    <source>
        <strain evidence="8 9">DSM 45408</strain>
    </source>
</reference>
<dbReference type="PANTHER" id="PTHR35007:SF1">
    <property type="entry name" value="PILUS ASSEMBLY PROTEIN"/>
    <property type="match status" value="1"/>
</dbReference>
<evidence type="ECO:0000256" key="3">
    <source>
        <dbReference type="ARBA" id="ARBA00022692"/>
    </source>
</evidence>
<keyword evidence="4 6" id="KW-1133">Transmembrane helix</keyword>
<feature type="transmembrane region" description="Helical" evidence="6">
    <location>
        <begin position="100"/>
        <end position="127"/>
    </location>
</feature>
<feature type="transmembrane region" description="Helical" evidence="6">
    <location>
        <begin position="284"/>
        <end position="305"/>
    </location>
</feature>
<keyword evidence="5 6" id="KW-0472">Membrane</keyword>
<dbReference type="PANTHER" id="PTHR35007">
    <property type="entry name" value="INTEGRAL MEMBRANE PROTEIN-RELATED"/>
    <property type="match status" value="1"/>
</dbReference>
<dbReference type="AlphaFoldDB" id="A0A1M5QQC7"/>
<protein>
    <submittedName>
        <fullName evidence="8">Tight adherence protein B</fullName>
    </submittedName>
</protein>
<evidence type="ECO:0000256" key="2">
    <source>
        <dbReference type="ARBA" id="ARBA00022475"/>
    </source>
</evidence>
<dbReference type="OrthoDB" id="597333at2"/>
<evidence type="ECO:0000256" key="1">
    <source>
        <dbReference type="ARBA" id="ARBA00004651"/>
    </source>
</evidence>
<evidence type="ECO:0000256" key="5">
    <source>
        <dbReference type="ARBA" id="ARBA00023136"/>
    </source>
</evidence>
<keyword evidence="3 6" id="KW-0812">Transmembrane</keyword>
<evidence type="ECO:0000313" key="8">
    <source>
        <dbReference type="EMBL" id="SHH16156.1"/>
    </source>
</evidence>
<dbReference type="GO" id="GO:0005886">
    <property type="term" value="C:plasma membrane"/>
    <property type="evidence" value="ECO:0007669"/>
    <property type="project" value="UniProtKB-SubCell"/>
</dbReference>